<dbReference type="PIRSF" id="PIRSF006268">
    <property type="entry name" value="ApbE"/>
    <property type="match status" value="1"/>
</dbReference>
<dbReference type="AlphaFoldDB" id="A0A2Z2NJ45"/>
<evidence type="ECO:0000256" key="3">
    <source>
        <dbReference type="ARBA" id="ARBA00016337"/>
    </source>
</evidence>
<evidence type="ECO:0000256" key="8">
    <source>
        <dbReference type="ARBA" id="ARBA00022842"/>
    </source>
</evidence>
<evidence type="ECO:0000256" key="2">
    <source>
        <dbReference type="ARBA" id="ARBA00011955"/>
    </source>
</evidence>
<sequence>MKELQIEQRGSVWVGVFRAMASPCEIHIELRSRKRAAQLMALAQKEALRIERLFSRYRDDNVIHRINTAAGRSVTVDSETARMLDFADQCFTLSEGLFDVTSGLLRKAWNFDGSDRVPTMAAVDALLPQVGWQQVSWSEPHFTLPDGMQIDLGGIGKEYAVDRTVSLLNEHCQAPFLVNFGGDLHALRSPVTAQGWRVGIEASRGGSSDALHSILLERGALTTSGDARRYLLKDGVRYGHVLNPKTGWPVEGAPASVTVAGNTCTEAGILSTLAILHGNEAESFLEDQGVRYWVQR</sequence>
<keyword evidence="6 11" id="KW-0479">Metal-binding</keyword>
<dbReference type="KEGG" id="gai:IMCC3135_05385"/>
<dbReference type="GO" id="GO:0016740">
    <property type="term" value="F:transferase activity"/>
    <property type="evidence" value="ECO:0007669"/>
    <property type="project" value="UniProtKB-UniRule"/>
</dbReference>
<dbReference type="Proteomes" id="UP000250079">
    <property type="component" value="Chromosome"/>
</dbReference>
<dbReference type="SUPFAM" id="SSF143631">
    <property type="entry name" value="ApbE-like"/>
    <property type="match status" value="1"/>
</dbReference>
<evidence type="ECO:0000256" key="4">
    <source>
        <dbReference type="ARBA" id="ARBA00022630"/>
    </source>
</evidence>
<keyword evidence="8 11" id="KW-0460">Magnesium</keyword>
<name>A0A2Z2NJ45_9GAMM</name>
<dbReference type="InterPro" id="IPR024932">
    <property type="entry name" value="ApbE"/>
</dbReference>
<comment type="similarity">
    <text evidence="1 11">Belongs to the ApbE family.</text>
</comment>
<dbReference type="InterPro" id="IPR003374">
    <property type="entry name" value="ApbE-like_sf"/>
</dbReference>
<dbReference type="RefSeq" id="WP_088916660.1">
    <property type="nucleotide sequence ID" value="NZ_CP018632.1"/>
</dbReference>
<evidence type="ECO:0000256" key="9">
    <source>
        <dbReference type="ARBA" id="ARBA00031306"/>
    </source>
</evidence>
<keyword evidence="14" id="KW-1185">Reference proteome</keyword>
<protein>
    <recommendedName>
        <fullName evidence="3 11">FAD:protein FMN transferase</fullName>
        <ecNumber evidence="2 11">2.7.1.180</ecNumber>
    </recommendedName>
    <alternativeName>
        <fullName evidence="9 11">Flavin transferase</fullName>
    </alternativeName>
</protein>
<dbReference type="EC" id="2.7.1.180" evidence="2 11"/>
<dbReference type="PANTHER" id="PTHR30040">
    <property type="entry name" value="THIAMINE BIOSYNTHESIS LIPOPROTEIN APBE"/>
    <property type="match status" value="1"/>
</dbReference>
<accession>A0A2Z2NJ45</accession>
<keyword evidence="7 11" id="KW-0274">FAD</keyword>
<dbReference type="PANTHER" id="PTHR30040:SF2">
    <property type="entry name" value="FAD:PROTEIN FMN TRANSFERASE"/>
    <property type="match status" value="1"/>
</dbReference>
<reference evidence="13 14" key="1">
    <citation type="submission" date="2016-12" db="EMBL/GenBank/DDBJ databases">
        <authorList>
            <person name="Song W.-J."/>
            <person name="Kurnit D.M."/>
        </authorList>
    </citation>
    <scope>NUCLEOTIDE SEQUENCE [LARGE SCALE GENOMIC DNA]</scope>
    <source>
        <strain evidence="13 14">IMCC3135</strain>
    </source>
</reference>
<evidence type="ECO:0000313" key="13">
    <source>
        <dbReference type="EMBL" id="ASJ71189.1"/>
    </source>
</evidence>
<dbReference type="EMBL" id="CP018632">
    <property type="protein sequence ID" value="ASJ71189.1"/>
    <property type="molecule type" value="Genomic_DNA"/>
</dbReference>
<gene>
    <name evidence="13" type="primary">apbE_1</name>
    <name evidence="13" type="ORF">IMCC3135_05385</name>
</gene>
<evidence type="ECO:0000256" key="10">
    <source>
        <dbReference type="ARBA" id="ARBA00048540"/>
    </source>
</evidence>
<evidence type="ECO:0000256" key="11">
    <source>
        <dbReference type="PIRNR" id="PIRNR006268"/>
    </source>
</evidence>
<feature type="binding site" evidence="12">
    <location>
        <position position="154"/>
    </location>
    <ligand>
        <name>Mg(2+)</name>
        <dbReference type="ChEBI" id="CHEBI:18420"/>
    </ligand>
</feature>
<evidence type="ECO:0000256" key="12">
    <source>
        <dbReference type="PIRSR" id="PIRSR006268-2"/>
    </source>
</evidence>
<evidence type="ECO:0000256" key="1">
    <source>
        <dbReference type="ARBA" id="ARBA00008282"/>
    </source>
</evidence>
<dbReference type="OrthoDB" id="9778595at2"/>
<dbReference type="Gene3D" id="3.10.520.10">
    <property type="entry name" value="ApbE-like domains"/>
    <property type="match status" value="1"/>
</dbReference>
<feature type="binding site" evidence="12">
    <location>
        <position position="272"/>
    </location>
    <ligand>
        <name>Mg(2+)</name>
        <dbReference type="ChEBI" id="CHEBI:18420"/>
    </ligand>
</feature>
<dbReference type="Pfam" id="PF02424">
    <property type="entry name" value="ApbE"/>
    <property type="match status" value="1"/>
</dbReference>
<evidence type="ECO:0000256" key="7">
    <source>
        <dbReference type="ARBA" id="ARBA00022827"/>
    </source>
</evidence>
<dbReference type="GO" id="GO:0046872">
    <property type="term" value="F:metal ion binding"/>
    <property type="evidence" value="ECO:0007669"/>
    <property type="project" value="UniProtKB-UniRule"/>
</dbReference>
<evidence type="ECO:0000313" key="14">
    <source>
        <dbReference type="Proteomes" id="UP000250079"/>
    </source>
</evidence>
<evidence type="ECO:0000256" key="6">
    <source>
        <dbReference type="ARBA" id="ARBA00022723"/>
    </source>
</evidence>
<organism evidence="13 14">
    <name type="scientific">Granulosicoccus antarcticus IMCC3135</name>
    <dbReference type="NCBI Taxonomy" id="1192854"/>
    <lineage>
        <taxon>Bacteria</taxon>
        <taxon>Pseudomonadati</taxon>
        <taxon>Pseudomonadota</taxon>
        <taxon>Gammaproteobacteria</taxon>
        <taxon>Chromatiales</taxon>
        <taxon>Granulosicoccaceae</taxon>
        <taxon>Granulosicoccus</taxon>
    </lineage>
</organism>
<evidence type="ECO:0000256" key="5">
    <source>
        <dbReference type="ARBA" id="ARBA00022679"/>
    </source>
</evidence>
<proteinExistence type="inferred from homology"/>
<comment type="catalytic activity">
    <reaction evidence="10 11">
        <text>L-threonyl-[protein] + FAD = FMN-L-threonyl-[protein] + AMP + H(+)</text>
        <dbReference type="Rhea" id="RHEA:36847"/>
        <dbReference type="Rhea" id="RHEA-COMP:11060"/>
        <dbReference type="Rhea" id="RHEA-COMP:11061"/>
        <dbReference type="ChEBI" id="CHEBI:15378"/>
        <dbReference type="ChEBI" id="CHEBI:30013"/>
        <dbReference type="ChEBI" id="CHEBI:57692"/>
        <dbReference type="ChEBI" id="CHEBI:74257"/>
        <dbReference type="ChEBI" id="CHEBI:456215"/>
        <dbReference type="EC" id="2.7.1.180"/>
    </reaction>
</comment>
<keyword evidence="5 11" id="KW-0808">Transferase</keyword>
<comment type="cofactor">
    <cofactor evidence="12">
        <name>Mg(2+)</name>
        <dbReference type="ChEBI" id="CHEBI:18420"/>
    </cofactor>
    <cofactor evidence="12">
        <name>Mn(2+)</name>
        <dbReference type="ChEBI" id="CHEBI:29035"/>
    </cofactor>
    <text evidence="12">Magnesium. Can also use manganese.</text>
</comment>
<keyword evidence="4 11" id="KW-0285">Flavoprotein</keyword>